<evidence type="ECO:0000313" key="3">
    <source>
        <dbReference type="EMBL" id="KAF2853078.1"/>
    </source>
</evidence>
<dbReference type="EMBL" id="MU006296">
    <property type="protein sequence ID" value="KAF2853078.1"/>
    <property type="molecule type" value="Genomic_DNA"/>
</dbReference>
<evidence type="ECO:0000256" key="1">
    <source>
        <dbReference type="SAM" id="MobiDB-lite"/>
    </source>
</evidence>
<evidence type="ECO:0000313" key="4">
    <source>
        <dbReference type="Proteomes" id="UP000799423"/>
    </source>
</evidence>
<dbReference type="Proteomes" id="UP000799423">
    <property type="component" value="Unassembled WGS sequence"/>
</dbReference>
<feature type="signal peptide" evidence="2">
    <location>
        <begin position="1"/>
        <end position="24"/>
    </location>
</feature>
<organism evidence="3 4">
    <name type="scientific">Plenodomus tracheiphilus IPT5</name>
    <dbReference type="NCBI Taxonomy" id="1408161"/>
    <lineage>
        <taxon>Eukaryota</taxon>
        <taxon>Fungi</taxon>
        <taxon>Dikarya</taxon>
        <taxon>Ascomycota</taxon>
        <taxon>Pezizomycotina</taxon>
        <taxon>Dothideomycetes</taxon>
        <taxon>Pleosporomycetidae</taxon>
        <taxon>Pleosporales</taxon>
        <taxon>Pleosporineae</taxon>
        <taxon>Leptosphaeriaceae</taxon>
        <taxon>Plenodomus</taxon>
    </lineage>
</organism>
<accession>A0A6A7BFW8</accession>
<gene>
    <name evidence="3" type="ORF">T440DRAFT_444791</name>
</gene>
<name>A0A6A7BFW8_9PLEO</name>
<protein>
    <submittedName>
        <fullName evidence="3">Uncharacterized protein</fullName>
    </submittedName>
</protein>
<feature type="compositionally biased region" description="Acidic residues" evidence="1">
    <location>
        <begin position="291"/>
        <end position="310"/>
    </location>
</feature>
<dbReference type="OrthoDB" id="3792650at2759"/>
<proteinExistence type="predicted"/>
<reference evidence="3" key="1">
    <citation type="submission" date="2020-01" db="EMBL/GenBank/DDBJ databases">
        <authorList>
            <consortium name="DOE Joint Genome Institute"/>
            <person name="Haridas S."/>
            <person name="Albert R."/>
            <person name="Binder M."/>
            <person name="Bloem J."/>
            <person name="Labutti K."/>
            <person name="Salamov A."/>
            <person name="Andreopoulos B."/>
            <person name="Baker S.E."/>
            <person name="Barry K."/>
            <person name="Bills G."/>
            <person name="Bluhm B.H."/>
            <person name="Cannon C."/>
            <person name="Castanera R."/>
            <person name="Culley D.E."/>
            <person name="Daum C."/>
            <person name="Ezra D."/>
            <person name="Gonzalez J.B."/>
            <person name="Henrissat B."/>
            <person name="Kuo A."/>
            <person name="Liang C."/>
            <person name="Lipzen A."/>
            <person name="Lutzoni F."/>
            <person name="Magnuson J."/>
            <person name="Mondo S."/>
            <person name="Nolan M."/>
            <person name="Ohm R."/>
            <person name="Pangilinan J."/>
            <person name="Park H.-J."/>
            <person name="Ramirez L."/>
            <person name="Alfaro M."/>
            <person name="Sun H."/>
            <person name="Tritt A."/>
            <person name="Yoshinaga Y."/>
            <person name="Zwiers L.-H."/>
            <person name="Turgeon B.G."/>
            <person name="Goodwin S.B."/>
            <person name="Spatafora J.W."/>
            <person name="Crous P.W."/>
            <person name="Grigoriev I.V."/>
        </authorList>
    </citation>
    <scope>NUCLEOTIDE SEQUENCE</scope>
    <source>
        <strain evidence="3">IPT5</strain>
    </source>
</reference>
<evidence type="ECO:0000256" key="2">
    <source>
        <dbReference type="SAM" id="SignalP"/>
    </source>
</evidence>
<sequence length="320" mass="32927">MPSHSRIANLALVAITGVTSVAHAYQDDQVWSALAILNTFDPHNAEPFCAGFIHYQQPSETCWVTDAPVTVTTTTACGASGYPITPAPKPTGYEPGAPGVITVLTTTTITYTTTSTIYVPAATPYAAAYPAAKRDTFCPDYDVPCRLVQFNYDVIAAACSKYLGQSGGAATVTKYVHAATATVTAEACATPGYDAKPADGGEGYDTAPAAGGYHTDGGEHDDGYDGGYVGDGEDTPSGLYDGTVGDGEDTPPGVYDNTAGDGEDAPPGLSDEFVGDGEDTGYHGGPPAAGDGEDLPDEFYIDGTNEEAQDDGTGYSPYTN</sequence>
<feature type="chain" id="PRO_5025478141" evidence="2">
    <location>
        <begin position="25"/>
        <end position="320"/>
    </location>
</feature>
<keyword evidence="4" id="KW-1185">Reference proteome</keyword>
<dbReference type="AlphaFoldDB" id="A0A6A7BFW8"/>
<feature type="region of interest" description="Disordered" evidence="1">
    <location>
        <begin position="191"/>
        <end position="320"/>
    </location>
</feature>
<keyword evidence="2" id="KW-0732">Signal</keyword>